<proteinExistence type="predicted"/>
<evidence type="ECO:0000256" key="3">
    <source>
        <dbReference type="SAM" id="SignalP"/>
    </source>
</evidence>
<reference evidence="4 5" key="1">
    <citation type="journal article" date="2014" name="Nat. Commun.">
        <title>Multiple recent horizontal transfers of a large genomic region in cheese making fungi.</title>
        <authorList>
            <person name="Cheeseman K."/>
            <person name="Ropars J."/>
            <person name="Renault P."/>
            <person name="Dupont J."/>
            <person name="Gouzy J."/>
            <person name="Branca A."/>
            <person name="Abraham A.L."/>
            <person name="Ceppi M."/>
            <person name="Conseiller E."/>
            <person name="Debuchy R."/>
            <person name="Malagnac F."/>
            <person name="Goarin A."/>
            <person name="Silar P."/>
            <person name="Lacoste S."/>
            <person name="Sallet E."/>
            <person name="Bensimon A."/>
            <person name="Giraud T."/>
            <person name="Brygoo Y."/>
        </authorList>
    </citation>
    <scope>NUCLEOTIDE SEQUENCE [LARGE SCALE GENOMIC DNA]</scope>
    <source>
        <strain evidence="5">FM 013</strain>
    </source>
</reference>
<evidence type="ECO:0000313" key="5">
    <source>
        <dbReference type="Proteomes" id="UP000053732"/>
    </source>
</evidence>
<feature type="chain" id="PRO_5005194838" evidence="3">
    <location>
        <begin position="19"/>
        <end position="270"/>
    </location>
</feature>
<accession>A0A0G4NWC1</accession>
<dbReference type="STRING" id="1429867.A0A0G4NWC1"/>
<sequence>MVPRSLLHLSIFASLVAASKQCYFPSGAVALDDVPCFSGDADSPCCSKDSICLSNGLCYGISQPYTLSRGSCTNKNWPADGGCDDKCSDATDMRNKGCALPFSHILDEKPYYCANSVVVNSSGDLACYAGSPFTLNSGELVSGKAALANYTTSGTSSNSTSDSSTTACPTTPSDENKGGNDNTEWKKVNNAVVIGAGVGVPLGVLLLTALGWALFERRKRLSAQALVAGLQSQAAATTTYLDRPGQQSGYSPPSELSAYKPPQELETTLR</sequence>
<feature type="transmembrane region" description="Helical" evidence="2">
    <location>
        <begin position="191"/>
        <end position="215"/>
    </location>
</feature>
<feature type="compositionally biased region" description="Low complexity" evidence="1">
    <location>
        <begin position="152"/>
        <end position="166"/>
    </location>
</feature>
<organism evidence="4 5">
    <name type="scientific">Penicillium camemberti (strain FM 013)</name>
    <dbReference type="NCBI Taxonomy" id="1429867"/>
    <lineage>
        <taxon>Eukaryota</taxon>
        <taxon>Fungi</taxon>
        <taxon>Dikarya</taxon>
        <taxon>Ascomycota</taxon>
        <taxon>Pezizomycotina</taxon>
        <taxon>Eurotiomycetes</taxon>
        <taxon>Eurotiomycetidae</taxon>
        <taxon>Eurotiales</taxon>
        <taxon>Aspergillaceae</taxon>
        <taxon>Penicillium</taxon>
    </lineage>
</organism>
<keyword evidence="2" id="KW-1133">Transmembrane helix</keyword>
<feature type="compositionally biased region" description="Polar residues" evidence="1">
    <location>
        <begin position="242"/>
        <end position="251"/>
    </location>
</feature>
<name>A0A0G4NWC1_PENC3</name>
<feature type="signal peptide" evidence="3">
    <location>
        <begin position="1"/>
        <end position="18"/>
    </location>
</feature>
<gene>
    <name evidence="4" type="ORF">PCAMFM013_S002g000257</name>
</gene>
<evidence type="ECO:0000256" key="2">
    <source>
        <dbReference type="SAM" id="Phobius"/>
    </source>
</evidence>
<keyword evidence="2" id="KW-0812">Transmembrane</keyword>
<dbReference type="AlphaFoldDB" id="A0A0G4NWC1"/>
<feature type="region of interest" description="Disordered" evidence="1">
    <location>
        <begin position="152"/>
        <end position="183"/>
    </location>
</feature>
<dbReference type="Proteomes" id="UP000053732">
    <property type="component" value="Unassembled WGS sequence"/>
</dbReference>
<protein>
    <submittedName>
        <fullName evidence="4">Str. FM013</fullName>
    </submittedName>
</protein>
<keyword evidence="3" id="KW-0732">Signal</keyword>
<keyword evidence="5" id="KW-1185">Reference proteome</keyword>
<feature type="compositionally biased region" description="Basic and acidic residues" evidence="1">
    <location>
        <begin position="174"/>
        <end position="183"/>
    </location>
</feature>
<keyword evidence="2" id="KW-0472">Membrane</keyword>
<dbReference type="EMBL" id="HG793135">
    <property type="protein sequence ID" value="CRL18387.1"/>
    <property type="molecule type" value="Genomic_DNA"/>
</dbReference>
<evidence type="ECO:0000256" key="1">
    <source>
        <dbReference type="SAM" id="MobiDB-lite"/>
    </source>
</evidence>
<evidence type="ECO:0000313" key="4">
    <source>
        <dbReference type="EMBL" id="CRL18387.1"/>
    </source>
</evidence>
<feature type="region of interest" description="Disordered" evidence="1">
    <location>
        <begin position="242"/>
        <end position="270"/>
    </location>
</feature>